<gene>
    <name evidence="1" type="ORF">DPMN_174786</name>
</gene>
<accession>A0A9D4E6M3</accession>
<evidence type="ECO:0000313" key="1">
    <source>
        <dbReference type="EMBL" id="KAH3773425.1"/>
    </source>
</evidence>
<keyword evidence="2" id="KW-1185">Reference proteome</keyword>
<comment type="caution">
    <text evidence="1">The sequence shown here is derived from an EMBL/GenBank/DDBJ whole genome shotgun (WGS) entry which is preliminary data.</text>
</comment>
<dbReference type="Proteomes" id="UP000828390">
    <property type="component" value="Unassembled WGS sequence"/>
</dbReference>
<reference evidence="1" key="2">
    <citation type="submission" date="2020-11" db="EMBL/GenBank/DDBJ databases">
        <authorList>
            <person name="McCartney M.A."/>
            <person name="Auch B."/>
            <person name="Kono T."/>
            <person name="Mallez S."/>
            <person name="Becker A."/>
            <person name="Gohl D.M."/>
            <person name="Silverstein K.A.T."/>
            <person name="Koren S."/>
            <person name="Bechman K.B."/>
            <person name="Herman A."/>
            <person name="Abrahante J.E."/>
            <person name="Garbe J."/>
        </authorList>
    </citation>
    <scope>NUCLEOTIDE SEQUENCE</scope>
    <source>
        <strain evidence="1">Duluth1</strain>
        <tissue evidence="1">Whole animal</tissue>
    </source>
</reference>
<proteinExistence type="predicted"/>
<protein>
    <submittedName>
        <fullName evidence="1">Uncharacterized protein</fullName>
    </submittedName>
</protein>
<dbReference type="EMBL" id="JAIWYP010000009">
    <property type="protein sequence ID" value="KAH3773425.1"/>
    <property type="molecule type" value="Genomic_DNA"/>
</dbReference>
<sequence length="113" mass="12832">MREELQKRMESINGMMDIVKNSNERLTDIALRPRPTNEAELNKHIIGHEQFTKIIGYQGRVGALSTRLGRTGIADTAKQLTDEFQTVGIKENEKDIFLKGLQGIYKIFGMNIP</sequence>
<reference evidence="1" key="1">
    <citation type="journal article" date="2019" name="bioRxiv">
        <title>The Genome of the Zebra Mussel, Dreissena polymorpha: A Resource for Invasive Species Research.</title>
        <authorList>
            <person name="McCartney M.A."/>
            <person name="Auch B."/>
            <person name="Kono T."/>
            <person name="Mallez S."/>
            <person name="Zhang Y."/>
            <person name="Obille A."/>
            <person name="Becker A."/>
            <person name="Abrahante J.E."/>
            <person name="Garbe J."/>
            <person name="Badalamenti J.P."/>
            <person name="Herman A."/>
            <person name="Mangelson H."/>
            <person name="Liachko I."/>
            <person name="Sullivan S."/>
            <person name="Sone E.D."/>
            <person name="Koren S."/>
            <person name="Silverstein K.A.T."/>
            <person name="Beckman K.B."/>
            <person name="Gohl D.M."/>
        </authorList>
    </citation>
    <scope>NUCLEOTIDE SEQUENCE</scope>
    <source>
        <strain evidence="1">Duluth1</strain>
        <tissue evidence="1">Whole animal</tissue>
    </source>
</reference>
<organism evidence="1 2">
    <name type="scientific">Dreissena polymorpha</name>
    <name type="common">Zebra mussel</name>
    <name type="synonym">Mytilus polymorpha</name>
    <dbReference type="NCBI Taxonomy" id="45954"/>
    <lineage>
        <taxon>Eukaryota</taxon>
        <taxon>Metazoa</taxon>
        <taxon>Spiralia</taxon>
        <taxon>Lophotrochozoa</taxon>
        <taxon>Mollusca</taxon>
        <taxon>Bivalvia</taxon>
        <taxon>Autobranchia</taxon>
        <taxon>Heteroconchia</taxon>
        <taxon>Euheterodonta</taxon>
        <taxon>Imparidentia</taxon>
        <taxon>Neoheterodontei</taxon>
        <taxon>Myida</taxon>
        <taxon>Dreissenoidea</taxon>
        <taxon>Dreissenidae</taxon>
        <taxon>Dreissena</taxon>
    </lineage>
</organism>
<evidence type="ECO:0000313" key="2">
    <source>
        <dbReference type="Proteomes" id="UP000828390"/>
    </source>
</evidence>
<name>A0A9D4E6M3_DREPO</name>
<dbReference type="AlphaFoldDB" id="A0A9D4E6M3"/>